<keyword evidence="7" id="KW-1185">Reference proteome</keyword>
<reference evidence="6" key="1">
    <citation type="submission" date="2021-04" db="EMBL/GenBank/DDBJ databases">
        <authorList>
            <person name="Yoon J."/>
        </authorList>
    </citation>
    <scope>NUCLEOTIDE SEQUENCE</scope>
    <source>
        <strain evidence="6">KMU-90</strain>
    </source>
</reference>
<dbReference type="Proteomes" id="UP000681356">
    <property type="component" value="Unassembled WGS sequence"/>
</dbReference>
<sequence length="81" mass="8722">MADETPIIAQKSPYAIDVAAGKSYFWCACGQSKNQPFCDGSHKGTEFSPVKYTAEKDGKAFFCGCKHSARAPLCDGSHSKL</sequence>
<dbReference type="PANTHER" id="PTHR46491">
    <property type="entry name" value="CDGSH IRON SULFUR DOMAIN PROTEIN HOMOLOG"/>
    <property type="match status" value="1"/>
</dbReference>
<protein>
    <submittedName>
        <fullName evidence="6">CDGSH iron-sulfur domain-containing protein</fullName>
    </submittedName>
</protein>
<feature type="domain" description="Iron-binding zinc finger CDGSH type" evidence="5">
    <location>
        <begin position="49"/>
        <end position="81"/>
    </location>
</feature>
<dbReference type="PANTHER" id="PTHR46491:SF3">
    <property type="entry name" value="CDGSH IRON-SULFUR DOMAIN-CONTAINING PROTEIN 3, MITOCHONDRIAL"/>
    <property type="match status" value="1"/>
</dbReference>
<dbReference type="GO" id="GO:0046872">
    <property type="term" value="F:metal ion binding"/>
    <property type="evidence" value="ECO:0007669"/>
    <property type="project" value="UniProtKB-KW"/>
</dbReference>
<comment type="caution">
    <text evidence="6">The sequence shown here is derived from an EMBL/GenBank/DDBJ whole genome shotgun (WGS) entry which is preliminary data.</text>
</comment>
<keyword evidence="3" id="KW-0408">Iron</keyword>
<evidence type="ECO:0000259" key="5">
    <source>
        <dbReference type="SMART" id="SM00704"/>
    </source>
</evidence>
<evidence type="ECO:0000256" key="4">
    <source>
        <dbReference type="ARBA" id="ARBA00023014"/>
    </source>
</evidence>
<evidence type="ECO:0000313" key="7">
    <source>
        <dbReference type="Proteomes" id="UP000681356"/>
    </source>
</evidence>
<proteinExistence type="predicted"/>
<dbReference type="Gene3D" id="3.40.5.90">
    <property type="entry name" value="CDGSH iron-sulfur domain, mitoNEET-type"/>
    <property type="match status" value="2"/>
</dbReference>
<dbReference type="InterPro" id="IPR042216">
    <property type="entry name" value="MitoNEET_CISD"/>
</dbReference>
<evidence type="ECO:0000256" key="3">
    <source>
        <dbReference type="ARBA" id="ARBA00023004"/>
    </source>
</evidence>
<dbReference type="InterPro" id="IPR018967">
    <property type="entry name" value="FeS-contain_CDGSH-typ"/>
</dbReference>
<keyword evidence="1" id="KW-0001">2Fe-2S</keyword>
<accession>A0A8J7WJV1</accession>
<feature type="domain" description="Iron-binding zinc finger CDGSH type" evidence="5">
    <location>
        <begin position="11"/>
        <end position="48"/>
    </location>
</feature>
<evidence type="ECO:0000256" key="2">
    <source>
        <dbReference type="ARBA" id="ARBA00022723"/>
    </source>
</evidence>
<dbReference type="EMBL" id="JAGTUU010000010">
    <property type="protein sequence ID" value="MBS0126581.1"/>
    <property type="molecule type" value="Genomic_DNA"/>
</dbReference>
<dbReference type="Pfam" id="PF09360">
    <property type="entry name" value="zf-CDGSH"/>
    <property type="match status" value="2"/>
</dbReference>
<dbReference type="GO" id="GO:0005737">
    <property type="term" value="C:cytoplasm"/>
    <property type="evidence" value="ECO:0007669"/>
    <property type="project" value="UniProtKB-ARBA"/>
</dbReference>
<keyword evidence="2" id="KW-0479">Metal-binding</keyword>
<keyword evidence="4" id="KW-0411">Iron-sulfur</keyword>
<organism evidence="6 7">
    <name type="scientific">Thetidibacter halocola</name>
    <dbReference type="NCBI Taxonomy" id="2827239"/>
    <lineage>
        <taxon>Bacteria</taxon>
        <taxon>Pseudomonadati</taxon>
        <taxon>Pseudomonadota</taxon>
        <taxon>Alphaproteobacteria</taxon>
        <taxon>Rhodobacterales</taxon>
        <taxon>Roseobacteraceae</taxon>
        <taxon>Thetidibacter</taxon>
    </lineage>
</organism>
<dbReference type="InterPro" id="IPR052950">
    <property type="entry name" value="CISD"/>
</dbReference>
<dbReference type="SMART" id="SM00704">
    <property type="entry name" value="ZnF_CDGSH"/>
    <property type="match status" value="2"/>
</dbReference>
<name>A0A8J7WJV1_9RHOB</name>
<gene>
    <name evidence="6" type="ORF">KB874_21095</name>
</gene>
<evidence type="ECO:0000313" key="6">
    <source>
        <dbReference type="EMBL" id="MBS0126581.1"/>
    </source>
</evidence>
<evidence type="ECO:0000256" key="1">
    <source>
        <dbReference type="ARBA" id="ARBA00022714"/>
    </source>
</evidence>
<dbReference type="RefSeq" id="WP_212538539.1">
    <property type="nucleotide sequence ID" value="NZ_JAGTUU010000010.1"/>
</dbReference>
<dbReference type="AlphaFoldDB" id="A0A8J7WJV1"/>
<dbReference type="GO" id="GO:0051537">
    <property type="term" value="F:2 iron, 2 sulfur cluster binding"/>
    <property type="evidence" value="ECO:0007669"/>
    <property type="project" value="UniProtKB-KW"/>
</dbReference>